<dbReference type="EMBL" id="AFZE01000045">
    <property type="protein sequence ID" value="EHL13041.1"/>
    <property type="molecule type" value="Genomic_DNA"/>
</dbReference>
<dbReference type="NCBIfam" id="TIGR02585">
    <property type="entry name" value="cas_Cst2_DevR"/>
    <property type="match status" value="1"/>
</dbReference>
<protein>
    <submittedName>
        <fullName evidence="3">Devr family CRISPR-associated regulatory protein</fullName>
    </submittedName>
</protein>
<organism evidence="3 4">
    <name type="scientific">Peptoanaerobacter stomatis</name>
    <dbReference type="NCBI Taxonomy" id="796937"/>
    <lineage>
        <taxon>Bacteria</taxon>
        <taxon>Bacillati</taxon>
        <taxon>Bacillota</taxon>
        <taxon>Clostridia</taxon>
        <taxon>Peptostreptococcales</taxon>
        <taxon>Filifactoraceae</taxon>
        <taxon>Peptoanaerobacter</taxon>
    </lineage>
</organism>
<sequence length="302" mass="34131">MKNKALTLTIISNITSNYGEGLGNVSTVQKVFRNGKVYATRSRESLKNAIMVQSGLYDDLKVTVDGAAQKLVNDDVNISNCKALEGGYMNTSGTTNIRKSSFYLTDAVSCDEFVNETRFHNNLYLATAYAKENKINFQAKKDRENEDKKENSSGLMPYQYEFDKSLKKYSITIDLDKIGVDENFPSQADTVEKIQRVLSILKTIQNLSLIVKGNMDNAEPLLIFGGIGEYKTHYFDNVVNVKRDTLNIENGLKDRVKNGYRVGLLRGGNFINEEDIVNEFSPLSISEFFKDLEEDVKSYYEE</sequence>
<dbReference type="GO" id="GO:0051607">
    <property type="term" value="P:defense response to virus"/>
    <property type="evidence" value="ECO:0007669"/>
    <property type="project" value="UniProtKB-KW"/>
</dbReference>
<reference evidence="3 4" key="1">
    <citation type="submission" date="2011-08" db="EMBL/GenBank/DDBJ databases">
        <title>The Genome Sequence of Eubacteriaceae bacterium ACC19a.</title>
        <authorList>
            <consortium name="The Broad Institute Genome Sequencing Platform"/>
            <person name="Earl A."/>
            <person name="Ward D."/>
            <person name="Feldgarden M."/>
            <person name="Gevers D."/>
            <person name="Sizova M."/>
            <person name="Hazen A."/>
            <person name="Epstein S."/>
            <person name="Young S.K."/>
            <person name="Zeng Q."/>
            <person name="Gargeya S."/>
            <person name="Fitzgerald M."/>
            <person name="Haas B."/>
            <person name="Abouelleil A."/>
            <person name="Alvarado L."/>
            <person name="Arachchi H.M."/>
            <person name="Berlin A."/>
            <person name="Brown A."/>
            <person name="Chapman S.B."/>
            <person name="Chen Z."/>
            <person name="Dunbar C."/>
            <person name="Freedman E."/>
            <person name="Gearin G."/>
            <person name="Gellesch M."/>
            <person name="Goldberg J."/>
            <person name="Griggs A."/>
            <person name="Gujja S."/>
            <person name="Heiman D."/>
            <person name="Howarth C."/>
            <person name="Larson L."/>
            <person name="Lui A."/>
            <person name="MacDonald P.J.P."/>
            <person name="Montmayeur A."/>
            <person name="Murphy C."/>
            <person name="Neiman D."/>
            <person name="Pearson M."/>
            <person name="Priest M."/>
            <person name="Roberts A."/>
            <person name="Saif S."/>
            <person name="Shea T."/>
            <person name="Shenoy N."/>
            <person name="Sisk P."/>
            <person name="Stolte C."/>
            <person name="Sykes S."/>
            <person name="Wortman J."/>
            <person name="Nusbaum C."/>
            <person name="Birren B."/>
        </authorList>
    </citation>
    <scope>NUCLEOTIDE SEQUENCE [LARGE SCALE GENOMIC DNA]</scope>
    <source>
        <strain evidence="3 4">ACC19a</strain>
    </source>
</reference>
<dbReference type="PATRIC" id="fig|796937.3.peg.1563"/>
<comment type="function">
    <text evidence="2">CRISPR (clustered regularly interspaced short palindromic repeat) is an adaptive immune system that provides protection against mobile genetic elements (viruses, transposable elements and conjugative plasmids). CRISPR clusters contain spacers, sequences complementary to antecedent mobile elements, and target invading nucleic acids. CRISPR clusters are transcribed and processed into CRISPR RNA (crRNA).</text>
</comment>
<name>G9X1R8_9FIRM</name>
<dbReference type="InterPro" id="IPR010154">
    <property type="entry name" value="CRISPR-assoc_Cas7/Cst2/DevR"/>
</dbReference>
<proteinExistence type="predicted"/>
<accession>G9X1R8</accession>
<dbReference type="AlphaFoldDB" id="G9X1R8"/>
<dbReference type="NCBIfam" id="TIGR01875">
    <property type="entry name" value="cas_MJ0381"/>
    <property type="match status" value="1"/>
</dbReference>
<dbReference type="Proteomes" id="UP000006437">
    <property type="component" value="Unassembled WGS sequence"/>
</dbReference>
<evidence type="ECO:0000313" key="4">
    <source>
        <dbReference type="Proteomes" id="UP000006437"/>
    </source>
</evidence>
<comment type="caution">
    <text evidence="3">The sequence shown here is derived from an EMBL/GenBank/DDBJ whole genome shotgun (WGS) entry which is preliminary data.</text>
</comment>
<dbReference type="InterPro" id="IPR013414">
    <property type="entry name" value="Cas7/Cst2/DevR_sub_I-B/Tneap"/>
</dbReference>
<keyword evidence="1" id="KW-0051">Antiviral defense</keyword>
<evidence type="ECO:0000313" key="3">
    <source>
        <dbReference type="EMBL" id="EHL13041.1"/>
    </source>
</evidence>
<gene>
    <name evidence="3" type="ORF">HMPREF9629_00341</name>
</gene>
<dbReference type="BioCyc" id="EBAC796937-HMP:GMGH-341-MONOMER"/>
<dbReference type="RefSeq" id="WP_009524578.1">
    <property type="nucleotide sequence ID" value="NZ_JH414547.1"/>
</dbReference>
<dbReference type="HOGENOM" id="CLU_920432_0_0_9"/>
<evidence type="ECO:0000256" key="1">
    <source>
        <dbReference type="ARBA" id="ARBA00023118"/>
    </source>
</evidence>
<evidence type="ECO:0000256" key="2">
    <source>
        <dbReference type="ARBA" id="ARBA00025626"/>
    </source>
</evidence>
<dbReference type="Pfam" id="PF01905">
    <property type="entry name" value="DevR"/>
    <property type="match status" value="1"/>
</dbReference>